<dbReference type="GO" id="GO:0043165">
    <property type="term" value="P:Gram-negative-bacterium-type cell outer membrane assembly"/>
    <property type="evidence" value="ECO:0007669"/>
    <property type="project" value="UniProtKB-UniRule"/>
</dbReference>
<keyword evidence="5 6" id="KW-0472">Membrane</keyword>
<accession>A0A1C3J310</accession>
<dbReference type="GO" id="GO:0017089">
    <property type="term" value="F:glycolipid transfer activity"/>
    <property type="evidence" value="ECO:0007669"/>
    <property type="project" value="TreeGrafter"/>
</dbReference>
<keyword evidence="4 6" id="KW-1133">Transmembrane helix</keyword>
<reference evidence="8" key="2">
    <citation type="submission" date="2022-01" db="EMBL/GenBank/DDBJ databases">
        <title>Vibrio aestuarianus Clade A and Clade B isolates are associated with Pacific oyster (Crassostrea gigas) disease outbreaks across Ireland.</title>
        <authorList>
            <person name="Coyle N."/>
            <person name="O'Toole C."/>
            <person name="Thomas J.C.L."/>
            <person name="Ryder D."/>
            <person name="Cheslett D."/>
            <person name="Feist S."/>
            <person name="Bean T."/>
            <person name="Joseph A."/>
            <person name="Waina A."/>
            <person name="Feil E."/>
            <person name="Verner-Jeffreys D.W."/>
        </authorList>
    </citation>
    <scope>NUCLEOTIDE SEQUENCE</scope>
    <source>
        <strain evidence="8">S/17/14 A</strain>
    </source>
</reference>
<keyword evidence="2 6" id="KW-0997">Cell inner membrane</keyword>
<dbReference type="GeneID" id="93901243"/>
<name>A0A0P6Z4V2_VIBSP</name>
<sequence length="187" mass="21339">MSFTRIIYLILIFIASWSTYYLYDKEQTSTIQVAPNLELPAFSGKSLNNISYDESGIRSYQVESTYLEHYSVVGDTHFQNPVLSVFREGHTIEWQVTADRAIMDENQVVTFYDNVVAKNLLPEASFDTMTTDKMVVELPSRDFYSETPVHMIGTFFETEGQAMKGNFGTNNATLFNSVQGRYETLTP</sequence>
<comment type="subcellular location">
    <subcellularLocation>
        <location evidence="6">Cell inner membrane</location>
        <topology evidence="6">Single-pass membrane protein</topology>
    </subcellularLocation>
</comment>
<dbReference type="GO" id="GO:0030288">
    <property type="term" value="C:outer membrane-bounded periplasmic space"/>
    <property type="evidence" value="ECO:0007669"/>
    <property type="project" value="TreeGrafter"/>
</dbReference>
<dbReference type="GO" id="GO:0015221">
    <property type="term" value="F:lipopolysaccharide transmembrane transporter activity"/>
    <property type="evidence" value="ECO:0007669"/>
    <property type="project" value="InterPro"/>
</dbReference>
<dbReference type="Gene3D" id="2.60.450.10">
    <property type="entry name" value="Lipopolysaccharide (LPS) transport protein A like domain"/>
    <property type="match status" value="1"/>
</dbReference>
<dbReference type="AlphaFoldDB" id="A0A0P6Z4V2"/>
<dbReference type="Pfam" id="PF06835">
    <property type="entry name" value="LptC"/>
    <property type="match status" value="1"/>
</dbReference>
<protein>
    <recommendedName>
        <fullName evidence="6 7">Lipopolysaccharide export system protein LptC</fullName>
    </recommendedName>
</protein>
<dbReference type="RefSeq" id="WP_004735306.1">
    <property type="nucleotide sequence ID" value="NZ_AP025508.1"/>
</dbReference>
<proteinExistence type="inferred from homology"/>
<dbReference type="InterPro" id="IPR052363">
    <property type="entry name" value="LPS_export_LptC"/>
</dbReference>
<dbReference type="Proteomes" id="UP000244080">
    <property type="component" value="Unassembled WGS sequence"/>
</dbReference>
<comment type="function">
    <text evidence="7">Required for the translocation of lipopolysaccharide (LPS) from the inner membrane to the outer membrane.</text>
</comment>
<evidence type="ECO:0000256" key="6">
    <source>
        <dbReference type="HAMAP-Rule" id="MF_01915"/>
    </source>
</evidence>
<evidence type="ECO:0000313" key="10">
    <source>
        <dbReference type="EMBL" id="PTP17713.1"/>
    </source>
</evidence>
<dbReference type="HAMAP" id="MF_01915">
    <property type="entry name" value="LPS_assembly_LptC"/>
    <property type="match status" value="1"/>
</dbReference>
<reference evidence="9" key="3">
    <citation type="submission" date="2023-07" db="EMBL/GenBank/DDBJ databases">
        <title>Genome content predicts the carbon catabolic preferences of heterotrophic bacteria.</title>
        <authorList>
            <person name="Gralka M."/>
        </authorList>
    </citation>
    <scope>NUCLEOTIDE SEQUENCE</scope>
    <source>
        <strain evidence="9">6E02</strain>
    </source>
</reference>
<keyword evidence="3 6" id="KW-0812">Transmembrane</keyword>
<dbReference type="EMBL" id="PIGA01000027">
    <property type="protein sequence ID" value="PTP17713.1"/>
    <property type="molecule type" value="Genomic_DNA"/>
</dbReference>
<comment type="function">
    <text evidence="6">Involved in the assembly of lipopolysaccharide (LPS). Required for the translocation of LPS from the inner membrane to the outer membrane. Facilitates the transfer of LPS from the inner membrane to the periplasmic protein LptA. Could be a docking site for LptA.</text>
</comment>
<accession>A0A0P6Z4V2</accession>
<dbReference type="InterPro" id="IPR010664">
    <property type="entry name" value="LipoPS_assembly_LptC-rel"/>
</dbReference>
<evidence type="ECO:0000256" key="4">
    <source>
        <dbReference type="ARBA" id="ARBA00022989"/>
    </source>
</evidence>
<dbReference type="Proteomes" id="UP001177935">
    <property type="component" value="Unassembled WGS sequence"/>
</dbReference>
<dbReference type="Proteomes" id="UP001159663">
    <property type="component" value="Unassembled WGS sequence"/>
</dbReference>
<dbReference type="EMBL" id="JAUYVL010000021">
    <property type="protein sequence ID" value="MDP2503497.1"/>
    <property type="molecule type" value="Genomic_DNA"/>
</dbReference>
<evidence type="ECO:0000313" key="9">
    <source>
        <dbReference type="EMBL" id="MDP2503497.1"/>
    </source>
</evidence>
<comment type="subunit">
    <text evidence="6">Component of the lipopolysaccharide transport and assembly complex. Interacts with LptA and the LptBFG transporter complex.</text>
</comment>
<evidence type="ECO:0000313" key="11">
    <source>
        <dbReference type="Proteomes" id="UP000244080"/>
    </source>
</evidence>
<reference evidence="10 11" key="1">
    <citation type="submission" date="2017-11" db="EMBL/GenBank/DDBJ databases">
        <title>Population delineation of vibrios coincides with oyster pathogenicity.</title>
        <authorList>
            <person name="Bruto M."/>
            <person name="Labreuche Y."/>
            <person name="James A."/>
            <person name="Piel D."/>
            <person name="Chenivesse S."/>
            <person name="Petton B."/>
            <person name="Polz M.F."/>
            <person name="Le Roux F."/>
        </authorList>
    </citation>
    <scope>NUCLEOTIDE SEQUENCE [LARGE SCALE GENOMIC DNA]</scope>
    <source>
        <strain evidence="10 11">1F_55</strain>
    </source>
</reference>
<organism evidence="10 11">
    <name type="scientific">Vibrio splendidus</name>
    <dbReference type="NCBI Taxonomy" id="29497"/>
    <lineage>
        <taxon>Bacteria</taxon>
        <taxon>Pseudomonadati</taxon>
        <taxon>Pseudomonadota</taxon>
        <taxon>Gammaproteobacteria</taxon>
        <taxon>Vibrionales</taxon>
        <taxon>Vibrionaceae</taxon>
        <taxon>Vibrio</taxon>
    </lineage>
</organism>
<keyword evidence="1 6" id="KW-1003">Cell membrane</keyword>
<comment type="similarity">
    <text evidence="6 7">Belongs to the LptC family.</text>
</comment>
<dbReference type="OrthoDB" id="5659892at2"/>
<dbReference type="InterPro" id="IPR026265">
    <property type="entry name" value="LptC"/>
</dbReference>
<comment type="caution">
    <text evidence="10">The sequence shown here is derived from an EMBL/GenBank/DDBJ whole genome shotgun (WGS) entry which is preliminary data.</text>
</comment>
<dbReference type="NCBIfam" id="TIGR04409">
    <property type="entry name" value="LptC_YrbK"/>
    <property type="match status" value="1"/>
</dbReference>
<dbReference type="PANTHER" id="PTHR37481">
    <property type="entry name" value="LIPOPOLYSACCHARIDE EXPORT SYSTEM PROTEIN LPTC"/>
    <property type="match status" value="1"/>
</dbReference>
<feature type="transmembrane region" description="Helical" evidence="6">
    <location>
        <begin position="6"/>
        <end position="23"/>
    </location>
</feature>
<dbReference type="PIRSF" id="PIRSF028513">
    <property type="entry name" value="LptC"/>
    <property type="match status" value="1"/>
</dbReference>
<dbReference type="GO" id="GO:0005886">
    <property type="term" value="C:plasma membrane"/>
    <property type="evidence" value="ECO:0007669"/>
    <property type="project" value="UniProtKB-SubCell"/>
</dbReference>
<evidence type="ECO:0000256" key="5">
    <source>
        <dbReference type="ARBA" id="ARBA00023136"/>
    </source>
</evidence>
<evidence type="ECO:0000256" key="7">
    <source>
        <dbReference type="PIRNR" id="PIRNR028513"/>
    </source>
</evidence>
<evidence type="ECO:0000256" key="1">
    <source>
        <dbReference type="ARBA" id="ARBA00022475"/>
    </source>
</evidence>
<evidence type="ECO:0000313" key="8">
    <source>
        <dbReference type="EMBL" id="MDH5920540.1"/>
    </source>
</evidence>
<gene>
    <name evidence="6 10" type="primary">lptC</name>
    <name evidence="10" type="ORF">CWO36_16370</name>
    <name evidence="8" type="ORF">L8R85_05815</name>
    <name evidence="9" type="ORF">Q8W42_22610</name>
</gene>
<evidence type="ECO:0000256" key="2">
    <source>
        <dbReference type="ARBA" id="ARBA00022519"/>
    </source>
</evidence>
<evidence type="ECO:0000256" key="3">
    <source>
        <dbReference type="ARBA" id="ARBA00022692"/>
    </source>
</evidence>
<dbReference type="EMBL" id="JAKMYX010000013">
    <property type="protein sequence ID" value="MDH5920540.1"/>
    <property type="molecule type" value="Genomic_DNA"/>
</dbReference>
<dbReference type="PANTHER" id="PTHR37481:SF1">
    <property type="entry name" value="LIPOPOLYSACCHARIDE EXPORT SYSTEM PROTEIN LPTC"/>
    <property type="match status" value="1"/>
</dbReference>